<organism evidence="1 2">
    <name type="scientific">Ogataea philodendri</name>
    <dbReference type="NCBI Taxonomy" id="1378263"/>
    <lineage>
        <taxon>Eukaryota</taxon>
        <taxon>Fungi</taxon>
        <taxon>Dikarya</taxon>
        <taxon>Ascomycota</taxon>
        <taxon>Saccharomycotina</taxon>
        <taxon>Pichiomycetes</taxon>
        <taxon>Pichiales</taxon>
        <taxon>Pichiaceae</taxon>
        <taxon>Ogataea</taxon>
    </lineage>
</organism>
<comment type="caution">
    <text evidence="1">The sequence shown here is derived from an EMBL/GenBank/DDBJ whole genome shotgun (WGS) entry which is preliminary data.</text>
</comment>
<accession>A0A9P8P1G3</accession>
<dbReference type="RefSeq" id="XP_046059808.1">
    <property type="nucleotide sequence ID" value="XM_046206552.1"/>
</dbReference>
<dbReference type="EMBL" id="JAEUBE010000375">
    <property type="protein sequence ID" value="KAH3663385.1"/>
    <property type="molecule type" value="Genomic_DNA"/>
</dbReference>
<evidence type="ECO:0000313" key="1">
    <source>
        <dbReference type="EMBL" id="KAH3663385.1"/>
    </source>
</evidence>
<dbReference type="GeneID" id="70237339"/>
<reference evidence="1" key="1">
    <citation type="journal article" date="2021" name="Open Biol.">
        <title>Shared evolutionary footprints suggest mitochondrial oxidative damage underlies multiple complex I losses in fungi.</title>
        <authorList>
            <person name="Schikora-Tamarit M.A."/>
            <person name="Marcet-Houben M."/>
            <person name="Nosek J."/>
            <person name="Gabaldon T."/>
        </authorList>
    </citation>
    <scope>NUCLEOTIDE SEQUENCE</scope>
    <source>
        <strain evidence="1">CBS6075</strain>
    </source>
</reference>
<name>A0A9P8P1G3_9ASCO</name>
<reference evidence="1" key="2">
    <citation type="submission" date="2021-01" db="EMBL/GenBank/DDBJ databases">
        <authorList>
            <person name="Schikora-Tamarit M.A."/>
        </authorList>
    </citation>
    <scope>NUCLEOTIDE SEQUENCE</scope>
    <source>
        <strain evidence="1">CBS6075</strain>
    </source>
</reference>
<keyword evidence="2" id="KW-1185">Reference proteome</keyword>
<protein>
    <submittedName>
        <fullName evidence="1">Uncharacterized protein</fullName>
    </submittedName>
</protein>
<dbReference type="Proteomes" id="UP000769157">
    <property type="component" value="Unassembled WGS sequence"/>
</dbReference>
<sequence>MRSSNAICGTSRRAPSLKSVTGGNFKVIIQNFDLPACVLSFPWNIDDMSGVCSSVVSSLSRAFSSHTRKSRGSLWWFKENFLLVNVEMYCISSCEDMWALNKFGEYILRTSSDSLAARLVLCSLDGFSNRKSLNGSTWAKH</sequence>
<evidence type="ECO:0000313" key="2">
    <source>
        <dbReference type="Proteomes" id="UP000769157"/>
    </source>
</evidence>
<gene>
    <name evidence="1" type="ORF">OGAPHI_005375</name>
</gene>
<dbReference type="AlphaFoldDB" id="A0A9P8P1G3"/>
<proteinExistence type="predicted"/>